<feature type="transmembrane region" description="Helical" evidence="9">
    <location>
        <begin position="190"/>
        <end position="212"/>
    </location>
</feature>
<dbReference type="Pfam" id="PF01490">
    <property type="entry name" value="Aa_trans"/>
    <property type="match status" value="1"/>
</dbReference>
<dbReference type="GO" id="GO:0005774">
    <property type="term" value="C:vacuolar membrane"/>
    <property type="evidence" value="ECO:0007669"/>
    <property type="project" value="TreeGrafter"/>
</dbReference>
<keyword evidence="6 9" id="KW-1133">Transmembrane helix</keyword>
<keyword evidence="8" id="KW-0968">Cytoplasmic vesicle</keyword>
<reference evidence="11" key="1">
    <citation type="submission" date="2023-06" db="EMBL/GenBank/DDBJ databases">
        <title>Genomic analysis of the entomopathogenic nematode Steinernema hermaphroditum.</title>
        <authorList>
            <person name="Schwarz E.M."/>
            <person name="Heppert J.K."/>
            <person name="Baniya A."/>
            <person name="Schwartz H.T."/>
            <person name="Tan C.-H."/>
            <person name="Antoshechkin I."/>
            <person name="Sternberg P.W."/>
            <person name="Goodrich-Blair H."/>
            <person name="Dillman A.R."/>
        </authorList>
    </citation>
    <scope>NUCLEOTIDE SEQUENCE</scope>
    <source>
        <strain evidence="11">PS9179</strain>
        <tissue evidence="11">Whole animal</tissue>
    </source>
</reference>
<dbReference type="PANTHER" id="PTHR22950">
    <property type="entry name" value="AMINO ACID TRANSPORTER"/>
    <property type="match status" value="1"/>
</dbReference>
<feature type="transmembrane region" description="Helical" evidence="9">
    <location>
        <begin position="449"/>
        <end position="469"/>
    </location>
</feature>
<evidence type="ECO:0000256" key="4">
    <source>
        <dbReference type="ARBA" id="ARBA00022692"/>
    </source>
</evidence>
<evidence type="ECO:0000256" key="2">
    <source>
        <dbReference type="ARBA" id="ARBA00008066"/>
    </source>
</evidence>
<proteinExistence type="inferred from homology"/>
<feature type="transmembrane region" description="Helical" evidence="9">
    <location>
        <begin position="390"/>
        <end position="411"/>
    </location>
</feature>
<keyword evidence="7 9" id="KW-0472">Membrane</keyword>
<name>A0AA39M1C6_9BILA</name>
<dbReference type="EMBL" id="JAUCMV010000002">
    <property type="protein sequence ID" value="KAK0416975.1"/>
    <property type="molecule type" value="Genomic_DNA"/>
</dbReference>
<sequence length="481" mass="53259">MQNSTAGRRLQDWTNRNIFAKSFDSFDLPASYQNAPATHSNAGADRELPDDETCALTADADDGHGASSDSPITAYQAAWNVTNAIQGMFIVGLPVAVKVGGWWSVGAMIGVAYVCYWTGALLVECLYEGGQKVRHSYKDVANAVHPGLGRLVMTAQLTELLSTCILYVVLAGDLLQSCVPSIDKTAWMMLTTALLLATAFLDDIVIVSYLSLANAVSHLVINAVFLIYCLSQVPSPPATVTRLQMSDWVWDEVRFSLDLRTFPTMIGVVVFGYTSHIFLPSIEASMKNPSEFTWMLKWSHIMAAFFKAVFGLMGFLTFGEFTQKEISNSLPNQAFKVLINLVLVVKALLSYPLPYYATVQLLRQNFFRGTKFTWFSSCYGKDRTLREWALCLRIILILFTLMMALSVPYLIELMGLVGNITGTMLSFIWPALFHLKLKGARLTDLEKKFDMSIIGLGVTICVVGIYYSAIELATAIRYGES</sequence>
<dbReference type="GO" id="GO:0030659">
    <property type="term" value="C:cytoplasmic vesicle membrane"/>
    <property type="evidence" value="ECO:0007669"/>
    <property type="project" value="UniProtKB-SubCell"/>
</dbReference>
<evidence type="ECO:0000256" key="7">
    <source>
        <dbReference type="ARBA" id="ARBA00023136"/>
    </source>
</evidence>
<feature type="transmembrane region" description="Helical" evidence="9">
    <location>
        <begin position="417"/>
        <end position="437"/>
    </location>
</feature>
<feature type="domain" description="Amino acid transporter transmembrane" evidence="10">
    <location>
        <begin position="71"/>
        <end position="467"/>
    </location>
</feature>
<feature type="transmembrane region" description="Helical" evidence="9">
    <location>
        <begin position="300"/>
        <end position="318"/>
    </location>
</feature>
<dbReference type="PANTHER" id="PTHR22950:SF689">
    <property type="entry name" value="VESICULAR INHIBITORY AMINO ACID TRANSPORTER"/>
    <property type="match status" value="1"/>
</dbReference>
<comment type="caution">
    <text evidence="11">The sequence shown here is derived from an EMBL/GenBank/DDBJ whole genome shotgun (WGS) entry which is preliminary data.</text>
</comment>
<accession>A0AA39M1C6</accession>
<evidence type="ECO:0000256" key="6">
    <source>
        <dbReference type="ARBA" id="ARBA00022989"/>
    </source>
</evidence>
<dbReference type="GO" id="GO:0015179">
    <property type="term" value="F:L-amino acid transmembrane transporter activity"/>
    <property type="evidence" value="ECO:0007669"/>
    <property type="project" value="TreeGrafter"/>
</dbReference>
<evidence type="ECO:0000259" key="10">
    <source>
        <dbReference type="Pfam" id="PF01490"/>
    </source>
</evidence>
<keyword evidence="3" id="KW-0813">Transport</keyword>
<feature type="transmembrane region" description="Helical" evidence="9">
    <location>
        <begin position="77"/>
        <end position="97"/>
    </location>
</feature>
<evidence type="ECO:0000313" key="11">
    <source>
        <dbReference type="EMBL" id="KAK0416975.1"/>
    </source>
</evidence>
<feature type="transmembrane region" description="Helical" evidence="9">
    <location>
        <begin position="103"/>
        <end position="127"/>
    </location>
</feature>
<evidence type="ECO:0000256" key="3">
    <source>
        <dbReference type="ARBA" id="ARBA00022448"/>
    </source>
</evidence>
<evidence type="ECO:0000256" key="5">
    <source>
        <dbReference type="ARBA" id="ARBA00022775"/>
    </source>
</evidence>
<comment type="similarity">
    <text evidence="2">Belongs to the amino acid/polyamine transporter 2 family.</text>
</comment>
<evidence type="ECO:0000256" key="9">
    <source>
        <dbReference type="SAM" id="Phobius"/>
    </source>
</evidence>
<comment type="subcellular location">
    <subcellularLocation>
        <location evidence="1">Cytoplasmic vesicle membrane</location>
        <topology evidence="1">Multi-pass membrane protein</topology>
    </subcellularLocation>
</comment>
<dbReference type="AlphaFoldDB" id="A0AA39M1C6"/>
<keyword evidence="4 9" id="KW-0812">Transmembrane</keyword>
<dbReference type="GO" id="GO:0006836">
    <property type="term" value="P:neurotransmitter transport"/>
    <property type="evidence" value="ECO:0007669"/>
    <property type="project" value="UniProtKB-KW"/>
</dbReference>
<protein>
    <recommendedName>
        <fullName evidence="10">Amino acid transporter transmembrane domain-containing protein</fullName>
    </recommendedName>
</protein>
<feature type="transmembrane region" description="Helical" evidence="9">
    <location>
        <begin position="259"/>
        <end position="279"/>
    </location>
</feature>
<evidence type="ECO:0000256" key="1">
    <source>
        <dbReference type="ARBA" id="ARBA00004439"/>
    </source>
</evidence>
<dbReference type="Proteomes" id="UP001175271">
    <property type="component" value="Unassembled WGS sequence"/>
</dbReference>
<feature type="transmembrane region" description="Helical" evidence="9">
    <location>
        <begin position="148"/>
        <end position="170"/>
    </location>
</feature>
<keyword evidence="5" id="KW-0532">Neurotransmitter transport</keyword>
<keyword evidence="12" id="KW-1185">Reference proteome</keyword>
<organism evidence="11 12">
    <name type="scientific">Steinernema hermaphroditum</name>
    <dbReference type="NCBI Taxonomy" id="289476"/>
    <lineage>
        <taxon>Eukaryota</taxon>
        <taxon>Metazoa</taxon>
        <taxon>Ecdysozoa</taxon>
        <taxon>Nematoda</taxon>
        <taxon>Chromadorea</taxon>
        <taxon>Rhabditida</taxon>
        <taxon>Tylenchina</taxon>
        <taxon>Panagrolaimomorpha</taxon>
        <taxon>Strongyloidoidea</taxon>
        <taxon>Steinernematidae</taxon>
        <taxon>Steinernema</taxon>
    </lineage>
</organism>
<feature type="transmembrane region" description="Helical" evidence="9">
    <location>
        <begin position="219"/>
        <end position="239"/>
    </location>
</feature>
<feature type="transmembrane region" description="Helical" evidence="9">
    <location>
        <begin position="338"/>
        <end position="358"/>
    </location>
</feature>
<dbReference type="InterPro" id="IPR013057">
    <property type="entry name" value="AA_transpt_TM"/>
</dbReference>
<evidence type="ECO:0000313" key="12">
    <source>
        <dbReference type="Proteomes" id="UP001175271"/>
    </source>
</evidence>
<gene>
    <name evidence="11" type="ORF">QR680_012780</name>
</gene>
<evidence type="ECO:0000256" key="8">
    <source>
        <dbReference type="ARBA" id="ARBA00023329"/>
    </source>
</evidence>